<organism evidence="2 3">
    <name type="scientific">Portunus trituberculatus</name>
    <name type="common">Swimming crab</name>
    <name type="synonym">Neptunus trituberculatus</name>
    <dbReference type="NCBI Taxonomy" id="210409"/>
    <lineage>
        <taxon>Eukaryota</taxon>
        <taxon>Metazoa</taxon>
        <taxon>Ecdysozoa</taxon>
        <taxon>Arthropoda</taxon>
        <taxon>Crustacea</taxon>
        <taxon>Multicrustacea</taxon>
        <taxon>Malacostraca</taxon>
        <taxon>Eumalacostraca</taxon>
        <taxon>Eucarida</taxon>
        <taxon>Decapoda</taxon>
        <taxon>Pleocyemata</taxon>
        <taxon>Brachyura</taxon>
        <taxon>Eubrachyura</taxon>
        <taxon>Portunoidea</taxon>
        <taxon>Portunidae</taxon>
        <taxon>Portuninae</taxon>
        <taxon>Portunus</taxon>
    </lineage>
</organism>
<evidence type="ECO:0000256" key="1">
    <source>
        <dbReference type="SAM" id="MobiDB-lite"/>
    </source>
</evidence>
<feature type="compositionally biased region" description="Polar residues" evidence="1">
    <location>
        <begin position="38"/>
        <end position="51"/>
    </location>
</feature>
<dbReference type="AlphaFoldDB" id="A0A5B7HXV9"/>
<keyword evidence="3" id="KW-1185">Reference proteome</keyword>
<name>A0A5B7HXV9_PORTR</name>
<comment type="caution">
    <text evidence="2">The sequence shown here is derived from an EMBL/GenBank/DDBJ whole genome shotgun (WGS) entry which is preliminary data.</text>
</comment>
<evidence type="ECO:0000313" key="3">
    <source>
        <dbReference type="Proteomes" id="UP000324222"/>
    </source>
</evidence>
<dbReference type="EMBL" id="VSRR010039452">
    <property type="protein sequence ID" value="MPC74675.1"/>
    <property type="molecule type" value="Genomic_DNA"/>
</dbReference>
<sequence>MLRGASRTKVIFHGPEAAECDVALVTPDKESPPFLARPNNTFSPPGTNKLLSLTPGAVTATRAELQARDVRTKRAKWHY</sequence>
<accession>A0A5B7HXV9</accession>
<evidence type="ECO:0000313" key="2">
    <source>
        <dbReference type="EMBL" id="MPC74675.1"/>
    </source>
</evidence>
<gene>
    <name evidence="2" type="ORF">E2C01_069047</name>
</gene>
<dbReference type="Proteomes" id="UP000324222">
    <property type="component" value="Unassembled WGS sequence"/>
</dbReference>
<proteinExistence type="predicted"/>
<reference evidence="2 3" key="1">
    <citation type="submission" date="2019-05" db="EMBL/GenBank/DDBJ databases">
        <title>Another draft genome of Portunus trituberculatus and its Hox gene families provides insights of decapod evolution.</title>
        <authorList>
            <person name="Jeong J.-H."/>
            <person name="Song I."/>
            <person name="Kim S."/>
            <person name="Choi T."/>
            <person name="Kim D."/>
            <person name="Ryu S."/>
            <person name="Kim W."/>
        </authorList>
    </citation>
    <scope>NUCLEOTIDE SEQUENCE [LARGE SCALE GENOMIC DNA]</scope>
    <source>
        <tissue evidence="2">Muscle</tissue>
    </source>
</reference>
<feature type="region of interest" description="Disordered" evidence="1">
    <location>
        <begin position="31"/>
        <end position="52"/>
    </location>
</feature>
<protein>
    <submittedName>
        <fullName evidence="2">Uncharacterized protein</fullName>
    </submittedName>
</protein>